<reference evidence="1 2" key="1">
    <citation type="submission" date="2020-03" db="EMBL/GenBank/DDBJ databases">
        <title>Roseomonas selenitidurans sp. nov. isolated from urban soil.</title>
        <authorList>
            <person name="Liu H."/>
        </authorList>
    </citation>
    <scope>NUCLEOTIDE SEQUENCE [LARGE SCALE GENOMIC DNA]</scope>
    <source>
        <strain evidence="1 2">BU-1</strain>
    </source>
</reference>
<dbReference type="EMBL" id="JAAVNE010000003">
    <property type="protein sequence ID" value="NKC29939.1"/>
    <property type="molecule type" value="Genomic_DNA"/>
</dbReference>
<comment type="caution">
    <text evidence="1">The sequence shown here is derived from an EMBL/GenBank/DDBJ whole genome shotgun (WGS) entry which is preliminary data.</text>
</comment>
<dbReference type="Proteomes" id="UP000787635">
    <property type="component" value="Unassembled WGS sequence"/>
</dbReference>
<accession>A0ABX1DYG0</accession>
<protein>
    <submittedName>
        <fullName evidence="1">Uncharacterized protein</fullName>
    </submittedName>
</protein>
<evidence type="ECO:0000313" key="1">
    <source>
        <dbReference type="EMBL" id="NKC29939.1"/>
    </source>
</evidence>
<gene>
    <name evidence="1" type="ORF">HEQ75_03625</name>
</gene>
<organism evidence="1 2">
    <name type="scientific">Falsiroseomonas selenitidurans</name>
    <dbReference type="NCBI Taxonomy" id="2716335"/>
    <lineage>
        <taxon>Bacteria</taxon>
        <taxon>Pseudomonadati</taxon>
        <taxon>Pseudomonadota</taxon>
        <taxon>Alphaproteobacteria</taxon>
        <taxon>Acetobacterales</taxon>
        <taxon>Roseomonadaceae</taxon>
        <taxon>Falsiroseomonas</taxon>
    </lineage>
</organism>
<evidence type="ECO:0000313" key="2">
    <source>
        <dbReference type="Proteomes" id="UP000787635"/>
    </source>
</evidence>
<name>A0ABX1DYG0_9PROT</name>
<sequence>MAIVPEGIRHNLLSYWGHLVAGSAGTIAYRPLRHVTRQDVLAISAPWEGGRTIILAPDGEQPASWRIEPGTLPGCIALGSEEHWLGSRKDGSVFTVPQKSAWENFLPVSEGVIETLRSILVQDWTIEGNDATRSRLGLRNFNLVFDDHLFPLRLNSTLAEQDGRIFLRTETQTVCLQRCGTRPPPAIWINPRGNIGNRALQYLTAEGLRAQLPEARISNLRLDMWGIDQPAPRPPADRCAGTGPRRYCLDIGGLADCLRRGEVDALAIESFTFRVDHYPPRETCRTLFPPARGAEAAIGFGNDELLCNIRADEILRGAHPDYIPLPAGFYRRLEEDSGLELVFYGQLEPNPYIDSLREAFPNSRFIASQGAAMDFEIIRRSANIAVAISTFSWLAAWLSEARRIYVPVGGMLNPIQHPGQTYIVGDDPAYRYVMLPIVRSANLYEDPARFWEAQRVLGASCRLAEEQELASLIRLAASPERSGRLDLGGFDSGSYLRSRPALESEVLALRATALGDRLARD</sequence>
<dbReference type="RefSeq" id="WP_168027559.1">
    <property type="nucleotide sequence ID" value="NZ_JAAVNE010000003.1"/>
</dbReference>
<keyword evidence="2" id="KW-1185">Reference proteome</keyword>
<proteinExistence type="predicted"/>